<evidence type="ECO:0000313" key="1">
    <source>
        <dbReference type="EMBL" id="PWA49397.1"/>
    </source>
</evidence>
<organism evidence="1 2">
    <name type="scientific">Artemisia annua</name>
    <name type="common">Sweet wormwood</name>
    <dbReference type="NCBI Taxonomy" id="35608"/>
    <lineage>
        <taxon>Eukaryota</taxon>
        <taxon>Viridiplantae</taxon>
        <taxon>Streptophyta</taxon>
        <taxon>Embryophyta</taxon>
        <taxon>Tracheophyta</taxon>
        <taxon>Spermatophyta</taxon>
        <taxon>Magnoliopsida</taxon>
        <taxon>eudicotyledons</taxon>
        <taxon>Gunneridae</taxon>
        <taxon>Pentapetalae</taxon>
        <taxon>asterids</taxon>
        <taxon>campanulids</taxon>
        <taxon>Asterales</taxon>
        <taxon>Asteraceae</taxon>
        <taxon>Asteroideae</taxon>
        <taxon>Anthemideae</taxon>
        <taxon>Artemisiinae</taxon>
        <taxon>Artemisia</taxon>
    </lineage>
</organism>
<reference evidence="1 2" key="1">
    <citation type="journal article" date="2018" name="Mol. Plant">
        <title>The genome of Artemisia annua provides insight into the evolution of Asteraceae family and artemisinin biosynthesis.</title>
        <authorList>
            <person name="Shen Q."/>
            <person name="Zhang L."/>
            <person name="Liao Z."/>
            <person name="Wang S."/>
            <person name="Yan T."/>
            <person name="Shi P."/>
            <person name="Liu M."/>
            <person name="Fu X."/>
            <person name="Pan Q."/>
            <person name="Wang Y."/>
            <person name="Lv Z."/>
            <person name="Lu X."/>
            <person name="Zhang F."/>
            <person name="Jiang W."/>
            <person name="Ma Y."/>
            <person name="Chen M."/>
            <person name="Hao X."/>
            <person name="Li L."/>
            <person name="Tang Y."/>
            <person name="Lv G."/>
            <person name="Zhou Y."/>
            <person name="Sun X."/>
            <person name="Brodelius P.E."/>
            <person name="Rose J.K.C."/>
            <person name="Tang K."/>
        </authorList>
    </citation>
    <scope>NUCLEOTIDE SEQUENCE [LARGE SCALE GENOMIC DNA]</scope>
    <source>
        <strain evidence="2">cv. Huhao1</strain>
        <tissue evidence="1">Leaf</tissue>
    </source>
</reference>
<evidence type="ECO:0000313" key="2">
    <source>
        <dbReference type="Proteomes" id="UP000245207"/>
    </source>
</evidence>
<gene>
    <name evidence="1" type="ORF">CTI12_AA482010</name>
</gene>
<sequence length="106" mass="12173">MRRGTNFINEFAPSPLSNNIDLRFLPFNARIVASSEQGIIVFESPDPENFSNVFYNVCKPTTKQVSRLPNPETKYLTEKVVTVMRSKTTLLYKIVRLSNPNFTDQE</sequence>
<dbReference type="Proteomes" id="UP000245207">
    <property type="component" value="Unassembled WGS sequence"/>
</dbReference>
<dbReference type="EMBL" id="PKPP01008954">
    <property type="protein sequence ID" value="PWA49397.1"/>
    <property type="molecule type" value="Genomic_DNA"/>
</dbReference>
<protein>
    <submittedName>
        <fullName evidence="1">F-box domain-containing protein</fullName>
    </submittedName>
</protein>
<name>A0A2U1LK72_ARTAN</name>
<dbReference type="AlphaFoldDB" id="A0A2U1LK72"/>
<proteinExistence type="predicted"/>
<comment type="caution">
    <text evidence="1">The sequence shown here is derived from an EMBL/GenBank/DDBJ whole genome shotgun (WGS) entry which is preliminary data.</text>
</comment>
<accession>A0A2U1LK72</accession>
<keyword evidence="2" id="KW-1185">Reference proteome</keyword>
<dbReference type="OrthoDB" id="1845982at2759"/>